<feature type="transmembrane region" description="Helical" evidence="7">
    <location>
        <begin position="78"/>
        <end position="99"/>
    </location>
</feature>
<protein>
    <recommendedName>
        <fullName evidence="7">Palmitoyltransferase</fullName>
        <ecNumber evidence="7">2.3.1.225</ecNumber>
    </recommendedName>
</protein>
<dbReference type="GO" id="GO:0019706">
    <property type="term" value="F:protein-cysteine S-palmitoyltransferase activity"/>
    <property type="evidence" value="ECO:0007669"/>
    <property type="project" value="UniProtKB-EC"/>
</dbReference>
<evidence type="ECO:0000256" key="6">
    <source>
        <dbReference type="ARBA" id="ARBA00023315"/>
    </source>
</evidence>
<feature type="transmembrane region" description="Helical" evidence="7">
    <location>
        <begin position="134"/>
        <end position="155"/>
    </location>
</feature>
<evidence type="ECO:0000256" key="1">
    <source>
        <dbReference type="ARBA" id="ARBA00004141"/>
    </source>
</evidence>
<evidence type="ECO:0000256" key="2">
    <source>
        <dbReference type="ARBA" id="ARBA00022679"/>
    </source>
</evidence>
<dbReference type="GO" id="GO:0016020">
    <property type="term" value="C:membrane"/>
    <property type="evidence" value="ECO:0007669"/>
    <property type="project" value="UniProtKB-SubCell"/>
</dbReference>
<name>A0A914W340_9BILA</name>
<dbReference type="Proteomes" id="UP000887566">
    <property type="component" value="Unplaced"/>
</dbReference>
<keyword evidence="5 7" id="KW-0472">Membrane</keyword>
<feature type="transmembrane region" description="Helical" evidence="7">
    <location>
        <begin position="161"/>
        <end position="178"/>
    </location>
</feature>
<comment type="similarity">
    <text evidence="7">Belongs to the DHHC palmitoyltransferase family.</text>
</comment>
<reference evidence="10" key="1">
    <citation type="submission" date="2022-11" db="UniProtKB">
        <authorList>
            <consortium name="WormBaseParasite"/>
        </authorList>
    </citation>
    <scope>IDENTIFICATION</scope>
</reference>
<dbReference type="GO" id="GO:0005783">
    <property type="term" value="C:endoplasmic reticulum"/>
    <property type="evidence" value="ECO:0007669"/>
    <property type="project" value="TreeGrafter"/>
</dbReference>
<dbReference type="AlphaFoldDB" id="A0A914W340"/>
<evidence type="ECO:0000259" key="8">
    <source>
        <dbReference type="Pfam" id="PF01529"/>
    </source>
</evidence>
<keyword evidence="6 7" id="KW-0012">Acyltransferase</keyword>
<keyword evidence="3 7" id="KW-0812">Transmembrane</keyword>
<organism evidence="9 10">
    <name type="scientific">Plectus sambesii</name>
    <dbReference type="NCBI Taxonomy" id="2011161"/>
    <lineage>
        <taxon>Eukaryota</taxon>
        <taxon>Metazoa</taxon>
        <taxon>Ecdysozoa</taxon>
        <taxon>Nematoda</taxon>
        <taxon>Chromadorea</taxon>
        <taxon>Plectida</taxon>
        <taxon>Plectina</taxon>
        <taxon>Plectoidea</taxon>
        <taxon>Plectidae</taxon>
        <taxon>Plectus</taxon>
    </lineage>
</organism>
<feature type="transmembrane region" description="Helical" evidence="7">
    <location>
        <begin position="245"/>
        <end position="264"/>
    </location>
</feature>
<proteinExistence type="inferred from homology"/>
<comment type="subcellular location">
    <subcellularLocation>
        <location evidence="1">Membrane</location>
        <topology evidence="1">Multi-pass membrane protein</topology>
    </subcellularLocation>
</comment>
<keyword evidence="9" id="KW-1185">Reference proteome</keyword>
<keyword evidence="4 7" id="KW-1133">Transmembrane helix</keyword>
<sequence length="278" mass="31678">MAVRGGDNSYEEDPLCCCEYVDADGQRTHLLFVGCDCEALDTIVDRLIRGQRVPQDTVTRLLRTLDDRARLPSLRPQGAVRVGIGFFCAFFFTALLLLLLSIHPVVTAILIISLPCCALFIQRTILRYWVDSRFFYYWSLWSFIWLGLLFCWINGRQLSLHAWLAMAVLYGTAMFAFWKTKRNNKFAPMCQRLASDGVGEAELCRHCDAERVARRIHCRVCDGCVDQRDHHCVWIDSCVSSANRIWFRLGLITALACALLGIFLSTSSSNFVEGRINM</sequence>
<feature type="domain" description="Palmitoyltransferase DHHC" evidence="8">
    <location>
        <begin position="200"/>
        <end position="266"/>
    </location>
</feature>
<evidence type="ECO:0000313" key="9">
    <source>
        <dbReference type="Proteomes" id="UP000887566"/>
    </source>
</evidence>
<evidence type="ECO:0000256" key="3">
    <source>
        <dbReference type="ARBA" id="ARBA00022692"/>
    </source>
</evidence>
<evidence type="ECO:0000256" key="7">
    <source>
        <dbReference type="RuleBase" id="RU079119"/>
    </source>
</evidence>
<dbReference type="PROSITE" id="PS50216">
    <property type="entry name" value="DHHC"/>
    <property type="match status" value="1"/>
</dbReference>
<dbReference type="Pfam" id="PF01529">
    <property type="entry name" value="DHHC"/>
    <property type="match status" value="1"/>
</dbReference>
<keyword evidence="2 7" id="KW-0808">Transferase</keyword>
<dbReference type="PANTHER" id="PTHR22883">
    <property type="entry name" value="ZINC FINGER DHHC DOMAIN CONTAINING PROTEIN"/>
    <property type="match status" value="1"/>
</dbReference>
<comment type="catalytic activity">
    <reaction evidence="7">
        <text>L-cysteinyl-[protein] + hexadecanoyl-CoA = S-hexadecanoyl-L-cysteinyl-[protein] + CoA</text>
        <dbReference type="Rhea" id="RHEA:36683"/>
        <dbReference type="Rhea" id="RHEA-COMP:10131"/>
        <dbReference type="Rhea" id="RHEA-COMP:11032"/>
        <dbReference type="ChEBI" id="CHEBI:29950"/>
        <dbReference type="ChEBI" id="CHEBI:57287"/>
        <dbReference type="ChEBI" id="CHEBI:57379"/>
        <dbReference type="ChEBI" id="CHEBI:74151"/>
        <dbReference type="EC" id="2.3.1.225"/>
    </reaction>
</comment>
<comment type="domain">
    <text evidence="7">The DHHC domain is required for palmitoyltransferase activity.</text>
</comment>
<dbReference type="EC" id="2.3.1.225" evidence="7"/>
<dbReference type="InterPro" id="IPR039859">
    <property type="entry name" value="PFA4/ZDH16/20/ERF2-like"/>
</dbReference>
<evidence type="ECO:0000256" key="4">
    <source>
        <dbReference type="ARBA" id="ARBA00022989"/>
    </source>
</evidence>
<evidence type="ECO:0000313" key="10">
    <source>
        <dbReference type="WBParaSite" id="PSAMB.scaffold294size58623.g4485.t1"/>
    </source>
</evidence>
<dbReference type="GO" id="GO:0006612">
    <property type="term" value="P:protein targeting to membrane"/>
    <property type="evidence" value="ECO:0007669"/>
    <property type="project" value="TreeGrafter"/>
</dbReference>
<dbReference type="GO" id="GO:0005794">
    <property type="term" value="C:Golgi apparatus"/>
    <property type="evidence" value="ECO:0007669"/>
    <property type="project" value="TreeGrafter"/>
</dbReference>
<accession>A0A914W340</accession>
<dbReference type="InterPro" id="IPR001594">
    <property type="entry name" value="Palmitoyltrfase_DHHC"/>
</dbReference>
<dbReference type="WBParaSite" id="PSAMB.scaffold294size58623.g4485.t1">
    <property type="protein sequence ID" value="PSAMB.scaffold294size58623.g4485.t1"/>
    <property type="gene ID" value="PSAMB.scaffold294size58623.g4485"/>
</dbReference>
<evidence type="ECO:0000256" key="5">
    <source>
        <dbReference type="ARBA" id="ARBA00023136"/>
    </source>
</evidence>
<feature type="transmembrane region" description="Helical" evidence="7">
    <location>
        <begin position="105"/>
        <end position="122"/>
    </location>
</feature>